<dbReference type="Proteomes" id="UP000799753">
    <property type="component" value="Unassembled WGS sequence"/>
</dbReference>
<keyword evidence="1" id="KW-0812">Transmembrane</keyword>
<reference evidence="3" key="1">
    <citation type="journal article" date="2020" name="Stud. Mycol.">
        <title>101 Dothideomycetes genomes: a test case for predicting lifestyles and emergence of pathogens.</title>
        <authorList>
            <person name="Haridas S."/>
            <person name="Albert R."/>
            <person name="Binder M."/>
            <person name="Bloem J."/>
            <person name="Labutti K."/>
            <person name="Salamov A."/>
            <person name="Andreopoulos B."/>
            <person name="Baker S."/>
            <person name="Barry K."/>
            <person name="Bills G."/>
            <person name="Bluhm B."/>
            <person name="Cannon C."/>
            <person name="Castanera R."/>
            <person name="Culley D."/>
            <person name="Daum C."/>
            <person name="Ezra D."/>
            <person name="Gonzalez J."/>
            <person name="Henrissat B."/>
            <person name="Kuo A."/>
            <person name="Liang C."/>
            <person name="Lipzen A."/>
            <person name="Lutzoni F."/>
            <person name="Magnuson J."/>
            <person name="Mondo S."/>
            <person name="Nolan M."/>
            <person name="Ohm R."/>
            <person name="Pangilinan J."/>
            <person name="Park H.-J."/>
            <person name="Ramirez L."/>
            <person name="Alfaro M."/>
            <person name="Sun H."/>
            <person name="Tritt A."/>
            <person name="Yoshinaga Y."/>
            <person name="Zwiers L.-H."/>
            <person name="Turgeon B."/>
            <person name="Goodwin S."/>
            <person name="Spatafora J."/>
            <person name="Crous P."/>
            <person name="Grigoriev I."/>
        </authorList>
    </citation>
    <scope>NUCLEOTIDE SEQUENCE</scope>
    <source>
        <strain evidence="3">CBS 473.64</strain>
    </source>
</reference>
<protein>
    <submittedName>
        <fullName evidence="3">Uncharacterized protein</fullName>
    </submittedName>
</protein>
<dbReference type="EMBL" id="MU006806">
    <property type="protein sequence ID" value="KAF2635555.1"/>
    <property type="molecule type" value="Genomic_DNA"/>
</dbReference>
<evidence type="ECO:0000256" key="2">
    <source>
        <dbReference type="SAM" id="SignalP"/>
    </source>
</evidence>
<evidence type="ECO:0000313" key="3">
    <source>
        <dbReference type="EMBL" id="KAF2635555.1"/>
    </source>
</evidence>
<sequence>MLLSPATIFLLGLLLLPVSSPPLSPNSCWPSPNSCWSSGITQHSFSLSSHASVHIRNLLLWIFHYLSSCPGHKTSLRNCCQCHNSPLVYRPFESLCCPPDTCICDYLFLYPYKPYLVMYAMLGVGLIYGIISGRLHLSVPRTKSRDTTRNPRASC</sequence>
<evidence type="ECO:0000256" key="1">
    <source>
        <dbReference type="SAM" id="Phobius"/>
    </source>
</evidence>
<proteinExistence type="predicted"/>
<organism evidence="3 4">
    <name type="scientific">Massarina eburnea CBS 473.64</name>
    <dbReference type="NCBI Taxonomy" id="1395130"/>
    <lineage>
        <taxon>Eukaryota</taxon>
        <taxon>Fungi</taxon>
        <taxon>Dikarya</taxon>
        <taxon>Ascomycota</taxon>
        <taxon>Pezizomycotina</taxon>
        <taxon>Dothideomycetes</taxon>
        <taxon>Pleosporomycetidae</taxon>
        <taxon>Pleosporales</taxon>
        <taxon>Massarineae</taxon>
        <taxon>Massarinaceae</taxon>
        <taxon>Massarina</taxon>
    </lineage>
</organism>
<feature type="chain" id="PRO_5025602759" evidence="2">
    <location>
        <begin position="21"/>
        <end position="155"/>
    </location>
</feature>
<keyword evidence="2" id="KW-0732">Signal</keyword>
<accession>A0A6A6RK56</accession>
<gene>
    <name evidence="3" type="ORF">P280DRAFT_193922</name>
</gene>
<evidence type="ECO:0000313" key="4">
    <source>
        <dbReference type="Proteomes" id="UP000799753"/>
    </source>
</evidence>
<keyword evidence="1" id="KW-1133">Transmembrane helix</keyword>
<name>A0A6A6RK56_9PLEO</name>
<dbReference type="AlphaFoldDB" id="A0A6A6RK56"/>
<keyword evidence="4" id="KW-1185">Reference proteome</keyword>
<keyword evidence="1" id="KW-0472">Membrane</keyword>
<feature type="signal peptide" evidence="2">
    <location>
        <begin position="1"/>
        <end position="20"/>
    </location>
</feature>
<feature type="transmembrane region" description="Helical" evidence="1">
    <location>
        <begin position="116"/>
        <end position="137"/>
    </location>
</feature>